<dbReference type="EMBL" id="FOFG01000001">
    <property type="protein sequence ID" value="SEP80514.1"/>
    <property type="molecule type" value="Genomic_DNA"/>
</dbReference>
<reference evidence="1 2" key="1">
    <citation type="submission" date="2016-10" db="EMBL/GenBank/DDBJ databases">
        <authorList>
            <person name="de Groot N.N."/>
        </authorList>
    </citation>
    <scope>NUCLEOTIDE SEQUENCE [LARGE SCALE GENOMIC DNA]</scope>
    <source>
        <strain evidence="1 2">A52C2</strain>
    </source>
</reference>
<dbReference type="AlphaFoldDB" id="A0A1H9AUQ7"/>
<protein>
    <submittedName>
        <fullName evidence="1">Uncharacterized protein</fullName>
    </submittedName>
</protein>
<evidence type="ECO:0000313" key="2">
    <source>
        <dbReference type="Proteomes" id="UP000199647"/>
    </source>
</evidence>
<sequence>MAANWKYRGKIGGKEFLPLCGISAVSVLPLPVAWHLKCLREAALLRDGTPVVALITASNRGG</sequence>
<gene>
    <name evidence="1" type="ORF">SAMN05216548_101534</name>
</gene>
<keyword evidence="2" id="KW-1185">Reference proteome</keyword>
<organism evidence="1 2">
    <name type="scientific">Faunimonas pinastri</name>
    <dbReference type="NCBI Taxonomy" id="1855383"/>
    <lineage>
        <taxon>Bacteria</taxon>
        <taxon>Pseudomonadati</taxon>
        <taxon>Pseudomonadota</taxon>
        <taxon>Alphaproteobacteria</taxon>
        <taxon>Hyphomicrobiales</taxon>
        <taxon>Afifellaceae</taxon>
        <taxon>Faunimonas</taxon>
    </lineage>
</organism>
<evidence type="ECO:0000313" key="1">
    <source>
        <dbReference type="EMBL" id="SEP80514.1"/>
    </source>
</evidence>
<dbReference type="Proteomes" id="UP000199647">
    <property type="component" value="Unassembled WGS sequence"/>
</dbReference>
<dbReference type="STRING" id="1855383.SAMN05216548_101534"/>
<accession>A0A1H9AUQ7</accession>
<proteinExistence type="predicted"/>
<name>A0A1H9AUQ7_9HYPH</name>